<evidence type="ECO:0000313" key="2">
    <source>
        <dbReference type="Proteomes" id="UP000058305"/>
    </source>
</evidence>
<keyword evidence="2" id="KW-1185">Reference proteome</keyword>
<dbReference type="PROSITE" id="PS51318">
    <property type="entry name" value="TAT"/>
    <property type="match status" value="1"/>
</dbReference>
<evidence type="ECO:0008006" key="3">
    <source>
        <dbReference type="Google" id="ProtNLM"/>
    </source>
</evidence>
<accession>A0A109QWJ9</accession>
<proteinExistence type="predicted"/>
<dbReference type="InterPro" id="IPR043777">
    <property type="entry name" value="DUF5719"/>
</dbReference>
<name>A0A109QWJ9_9MICO</name>
<dbReference type="InterPro" id="IPR006311">
    <property type="entry name" value="TAT_signal"/>
</dbReference>
<dbReference type="AlphaFoldDB" id="A0A109QWJ9"/>
<reference evidence="1 2" key="1">
    <citation type="journal article" date="2016" name="J. Biotechnol.">
        <title>First complete genome sequence of a species in the genus Microterricola, an extremophilic cold active enzyme producing bacterial strain ERGS5:02 isolated from Sikkim Himalaya.</title>
        <authorList>
            <person name="Himanshu"/>
            <person name="Swarnkar M.K."/>
            <person name="Singh D."/>
            <person name="Kumar R."/>
        </authorList>
    </citation>
    <scope>NUCLEOTIDE SEQUENCE [LARGE SCALE GENOMIC DNA]</scope>
    <source>
        <strain evidence="1 2">ERGS5:02</strain>
    </source>
</reference>
<dbReference type="EMBL" id="CP014145">
    <property type="protein sequence ID" value="AMB57859.1"/>
    <property type="molecule type" value="Genomic_DNA"/>
</dbReference>
<dbReference type="KEGG" id="mvd:AWU67_02130"/>
<dbReference type="RefSeq" id="WP_067226142.1">
    <property type="nucleotide sequence ID" value="NZ_CP014145.1"/>
</dbReference>
<sequence>MSTSRRWALAGARVMTGLIGIAAALSTVAAAVLLPWPSQSVQPVETVVTPAAAEQQRVCPGPLLTLAADASAASAASSIGSANTVYAAGSVNALSPDAVAVSPLQIPDNVAGEAAGTPLVLSVPAQEDAASDAPLLAGAQSQTAQTETLTGFAAARCAEAGSDGWLVAGSTSTGQTSLILLSNPTAVVASVDLTVYGENGLVDAPGATGILVQPGSQRVVALAGLAPNLNSPVVHVATRGGQVVASLQQSVIRGLVPGGIDLVGTTAAPDLEQVIAGFIVPAALIDPTRSNESGIHDDGAVVRVLSLGDVPADVTLSVTADADGGNGSSTTVTLEPGVASEIPLGDLTAGSYTVRLNSDAPLVAAARSTEKSAASEDFAWFAASGTLGDHSAIAVADGPAPTLRLANPSTMAQTVTLQQPGAAPVTLSLPAGSALIRPLDAGASYTLEGESLDGVRASVSYQGSAALASFTISPPGPLAQPIGVYVR</sequence>
<dbReference type="Pfam" id="PF18986">
    <property type="entry name" value="DUF5719"/>
    <property type="match status" value="1"/>
</dbReference>
<evidence type="ECO:0000313" key="1">
    <source>
        <dbReference type="EMBL" id="AMB57859.1"/>
    </source>
</evidence>
<dbReference type="OrthoDB" id="3264966at2"/>
<dbReference type="Proteomes" id="UP000058305">
    <property type="component" value="Chromosome"/>
</dbReference>
<protein>
    <recommendedName>
        <fullName evidence="3">Large extracellular alpha-helical protein</fullName>
    </recommendedName>
</protein>
<gene>
    <name evidence="1" type="ORF">AWU67_02130</name>
</gene>
<organism evidence="1 2">
    <name type="scientific">Microterricola viridarii</name>
    <dbReference type="NCBI Taxonomy" id="412690"/>
    <lineage>
        <taxon>Bacteria</taxon>
        <taxon>Bacillati</taxon>
        <taxon>Actinomycetota</taxon>
        <taxon>Actinomycetes</taxon>
        <taxon>Micrococcales</taxon>
        <taxon>Microbacteriaceae</taxon>
        <taxon>Microterricola</taxon>
    </lineage>
</organism>
<reference evidence="2" key="2">
    <citation type="submission" date="2016-01" db="EMBL/GenBank/DDBJ databases">
        <title>First complete genome sequence of a species in the genus Microterricola, an extremophilic cold active enzyme producing strain ERGS5:02 isolated from Sikkim Himalaya.</title>
        <authorList>
            <person name="Kumar R."/>
            <person name="Singh D."/>
            <person name="Swarnkar M.K."/>
        </authorList>
    </citation>
    <scope>NUCLEOTIDE SEQUENCE [LARGE SCALE GENOMIC DNA]</scope>
    <source>
        <strain evidence="2">ERGS5:02</strain>
    </source>
</reference>